<dbReference type="eggNOG" id="COG1671">
    <property type="taxonomic scope" value="Bacteria"/>
</dbReference>
<dbReference type="PANTHER" id="PTHR35146:SF1">
    <property type="entry name" value="UPF0178 PROTEIN YAII"/>
    <property type="match status" value="1"/>
</dbReference>
<evidence type="ECO:0000313" key="4">
    <source>
        <dbReference type="Proteomes" id="UP000006094"/>
    </source>
</evidence>
<dbReference type="InterPro" id="IPR003791">
    <property type="entry name" value="UPF0178"/>
</dbReference>
<gene>
    <name evidence="3" type="ordered locus">Curi_c11330</name>
</gene>
<reference evidence="3 4" key="1">
    <citation type="journal article" date="2012" name="PLoS ONE">
        <title>The purine-utilizing bacterium Clostridium acidurici 9a: a genome-guided metabolic reconsideration.</title>
        <authorList>
            <person name="Hartwich K."/>
            <person name="Poehlein A."/>
            <person name="Daniel R."/>
        </authorList>
    </citation>
    <scope>NUCLEOTIDE SEQUENCE [LARGE SCALE GENOMIC DNA]</scope>
    <source>
        <strain evidence="4">ATCC 7906 / DSM 604 / BCRC 14475 / CIP 104303 / KCTC 5404 / NCIMB 10678 / 9a</strain>
    </source>
</reference>
<dbReference type="KEGG" id="cad:Curi_c11330"/>
<dbReference type="RefSeq" id="WP_014967284.1">
    <property type="nucleotide sequence ID" value="NC_018664.1"/>
</dbReference>
<comment type="similarity">
    <text evidence="1 2">Belongs to the UPF0178 family.</text>
</comment>
<name>K0AZD1_GOTA9</name>
<proteinExistence type="inferred from homology"/>
<dbReference type="Proteomes" id="UP000006094">
    <property type="component" value="Chromosome"/>
</dbReference>
<protein>
    <recommendedName>
        <fullName evidence="2">UPF0178 protein Curi_c11330</fullName>
    </recommendedName>
</protein>
<dbReference type="AlphaFoldDB" id="K0AZD1"/>
<dbReference type="PANTHER" id="PTHR35146">
    <property type="entry name" value="UPF0178 PROTEIN YAII"/>
    <property type="match status" value="1"/>
</dbReference>
<dbReference type="EMBL" id="CP003326">
    <property type="protein sequence ID" value="AFS78147.1"/>
    <property type="molecule type" value="Genomic_DNA"/>
</dbReference>
<sequence>MKILIDADGCPVVKIAIEVAKEYRVEVLVVKNYSHEIEDTYATIITVDNSSDSADYYIVNKAGKGDIVVTQDYGLCGMALAKGAICINQNGLIISDKNIEELLSRRHINREIRRKEGKYTKFKKRSNDDNVKFRNKFRALVEELH</sequence>
<evidence type="ECO:0000256" key="1">
    <source>
        <dbReference type="ARBA" id="ARBA00008522"/>
    </source>
</evidence>
<accession>K0AZD1</accession>
<keyword evidence="4" id="KW-1185">Reference proteome</keyword>
<evidence type="ECO:0000256" key="2">
    <source>
        <dbReference type="HAMAP-Rule" id="MF_00489"/>
    </source>
</evidence>
<dbReference type="OrthoDB" id="9798918at2"/>
<organism evidence="3 4">
    <name type="scientific">Gottschalkia acidurici (strain ATCC 7906 / DSM 604 / BCRC 14475 / CIP 104303 / KCTC 5404 / NCIMB 10678 / 9a)</name>
    <name type="common">Clostridium acidurici</name>
    <dbReference type="NCBI Taxonomy" id="1128398"/>
    <lineage>
        <taxon>Bacteria</taxon>
        <taxon>Bacillati</taxon>
        <taxon>Bacillota</taxon>
        <taxon>Tissierellia</taxon>
        <taxon>Tissierellales</taxon>
        <taxon>Gottschalkiaceae</taxon>
        <taxon>Gottschalkia</taxon>
    </lineage>
</organism>
<evidence type="ECO:0000313" key="3">
    <source>
        <dbReference type="EMBL" id="AFS78147.1"/>
    </source>
</evidence>
<dbReference type="Pfam" id="PF02639">
    <property type="entry name" value="DUF188"/>
    <property type="match status" value="1"/>
</dbReference>
<dbReference type="HAMAP" id="MF_00489">
    <property type="entry name" value="UPF0178"/>
    <property type="match status" value="1"/>
</dbReference>
<dbReference type="HOGENOM" id="CLU_106619_0_0_9"/>